<organism evidence="1 2">
    <name type="scientific">Scophthalmus maximus</name>
    <name type="common">Turbot</name>
    <name type="synonym">Psetta maxima</name>
    <dbReference type="NCBI Taxonomy" id="52904"/>
    <lineage>
        <taxon>Eukaryota</taxon>
        <taxon>Metazoa</taxon>
        <taxon>Chordata</taxon>
        <taxon>Craniata</taxon>
        <taxon>Vertebrata</taxon>
        <taxon>Euteleostomi</taxon>
        <taxon>Actinopterygii</taxon>
        <taxon>Neopterygii</taxon>
        <taxon>Teleostei</taxon>
        <taxon>Neoteleostei</taxon>
        <taxon>Acanthomorphata</taxon>
        <taxon>Carangaria</taxon>
        <taxon>Pleuronectiformes</taxon>
        <taxon>Pleuronectoidei</taxon>
        <taxon>Scophthalmidae</taxon>
        <taxon>Scophthalmus</taxon>
    </lineage>
</organism>
<dbReference type="AlphaFoldDB" id="A0A6A4T1Y1"/>
<dbReference type="EMBL" id="VEVO01000007">
    <property type="protein sequence ID" value="KAF0040073.1"/>
    <property type="molecule type" value="Genomic_DNA"/>
</dbReference>
<protein>
    <submittedName>
        <fullName evidence="1">Uncharacterized protein</fullName>
    </submittedName>
</protein>
<proteinExistence type="predicted"/>
<dbReference type="Proteomes" id="UP000438429">
    <property type="component" value="Unassembled WGS sequence"/>
</dbReference>
<evidence type="ECO:0000313" key="1">
    <source>
        <dbReference type="EMBL" id="KAF0040073.1"/>
    </source>
</evidence>
<sequence length="81" mass="9406">MIARDRCGREAPFRRRLWDVDDPGAGVCLIHTPRDRCGRDRCGREAPFRRRLWDVDDPGAGVSLLVCEFWEDLKWGKCVFA</sequence>
<reference evidence="1 2" key="1">
    <citation type="submission" date="2019-06" db="EMBL/GenBank/DDBJ databases">
        <title>Draft genomes of female and male turbot (Scophthalmus maximus).</title>
        <authorList>
            <person name="Xu H."/>
            <person name="Xu X.-W."/>
            <person name="Shao C."/>
            <person name="Chen S."/>
        </authorList>
    </citation>
    <scope>NUCLEOTIDE SEQUENCE [LARGE SCALE GENOMIC DNA]</scope>
    <source>
        <strain evidence="1">Ysfricsl-2016a</strain>
        <tissue evidence="1">Blood</tissue>
    </source>
</reference>
<accession>A0A6A4T1Y1</accession>
<name>A0A6A4T1Y1_SCOMX</name>
<gene>
    <name evidence="1" type="ORF">F2P81_008308</name>
</gene>
<evidence type="ECO:0000313" key="2">
    <source>
        <dbReference type="Proteomes" id="UP000438429"/>
    </source>
</evidence>
<comment type="caution">
    <text evidence="1">The sequence shown here is derived from an EMBL/GenBank/DDBJ whole genome shotgun (WGS) entry which is preliminary data.</text>
</comment>